<evidence type="ECO:0000313" key="2">
    <source>
        <dbReference type="Proteomes" id="UP000249229"/>
    </source>
</evidence>
<gene>
    <name evidence="1" type="ORF">DI544_09125</name>
</gene>
<dbReference type="Pfam" id="PF00574">
    <property type="entry name" value="CLP_protease"/>
    <property type="match status" value="1"/>
</dbReference>
<dbReference type="InterPro" id="IPR023562">
    <property type="entry name" value="ClpP/TepA"/>
</dbReference>
<dbReference type="EMBL" id="QFQI01000005">
    <property type="protein sequence ID" value="PZQ60580.1"/>
    <property type="molecule type" value="Genomic_DNA"/>
</dbReference>
<reference evidence="1 2" key="1">
    <citation type="submission" date="2017-08" db="EMBL/GenBank/DDBJ databases">
        <title>Infants hospitalized years apart are colonized by the same room-sourced microbial strains.</title>
        <authorList>
            <person name="Brooks B."/>
            <person name="Olm M.R."/>
            <person name="Firek B.A."/>
            <person name="Baker R."/>
            <person name="Thomas B.C."/>
            <person name="Morowitz M.J."/>
            <person name="Banfield J.F."/>
        </authorList>
    </citation>
    <scope>NUCLEOTIDE SEQUENCE [LARGE SCALE GENOMIC DNA]</scope>
    <source>
        <strain evidence="1">S2_005_001_R1_22</strain>
    </source>
</reference>
<dbReference type="SUPFAM" id="SSF52096">
    <property type="entry name" value="ClpP/crotonase"/>
    <property type="match status" value="1"/>
</dbReference>
<dbReference type="AlphaFoldDB" id="A0A2W5RBI5"/>
<sequence>MNQNNAINYPLLAVPHIQLYGTVDEMMYARFKDQLAGAPTEGPLVVSLTTLGGDPEMARAMGDSIRLLREYTGRETLFLGKVAVYSAGATFMSAFPVDKRFLTRNSRLMIHERIMNSTIQLSGPLNTLAPVLRAKLHEIEDSIRIQEEGFADLVRGSQVSLDTLKAKAPENWYIEAAEARELGLVLDII</sequence>
<accession>A0A2W5RBI5</accession>
<proteinExistence type="predicted"/>
<dbReference type="Proteomes" id="UP000249229">
    <property type="component" value="Unassembled WGS sequence"/>
</dbReference>
<name>A0A2W5RBI5_9SPHN</name>
<organism evidence="1 2">
    <name type="scientific">Sphingomonas taxi</name>
    <dbReference type="NCBI Taxonomy" id="1549858"/>
    <lineage>
        <taxon>Bacteria</taxon>
        <taxon>Pseudomonadati</taxon>
        <taxon>Pseudomonadota</taxon>
        <taxon>Alphaproteobacteria</taxon>
        <taxon>Sphingomonadales</taxon>
        <taxon>Sphingomonadaceae</taxon>
        <taxon>Sphingomonas</taxon>
    </lineage>
</organism>
<evidence type="ECO:0000313" key="1">
    <source>
        <dbReference type="EMBL" id="PZQ60580.1"/>
    </source>
</evidence>
<comment type="caution">
    <text evidence="1">The sequence shown here is derived from an EMBL/GenBank/DDBJ whole genome shotgun (WGS) entry which is preliminary data.</text>
</comment>
<dbReference type="Gene3D" id="3.90.226.10">
    <property type="entry name" value="2-enoyl-CoA Hydratase, Chain A, domain 1"/>
    <property type="match status" value="1"/>
</dbReference>
<dbReference type="InterPro" id="IPR029045">
    <property type="entry name" value="ClpP/crotonase-like_dom_sf"/>
</dbReference>
<protein>
    <submittedName>
        <fullName evidence="1">Peptidase S14</fullName>
    </submittedName>
</protein>